<feature type="transmembrane region" description="Helical" evidence="1">
    <location>
        <begin position="6"/>
        <end position="22"/>
    </location>
</feature>
<gene>
    <name evidence="2" type="ORF">UFOVP124_30</name>
</gene>
<keyword evidence="1" id="KW-0472">Membrane</keyword>
<organism evidence="2">
    <name type="scientific">uncultured Caudovirales phage</name>
    <dbReference type="NCBI Taxonomy" id="2100421"/>
    <lineage>
        <taxon>Viruses</taxon>
        <taxon>Duplodnaviria</taxon>
        <taxon>Heunggongvirae</taxon>
        <taxon>Uroviricota</taxon>
        <taxon>Caudoviricetes</taxon>
        <taxon>Peduoviridae</taxon>
        <taxon>Maltschvirus</taxon>
        <taxon>Maltschvirus maltsch</taxon>
    </lineage>
</organism>
<evidence type="ECO:0000313" key="2">
    <source>
        <dbReference type="EMBL" id="CAB4130768.1"/>
    </source>
</evidence>
<sequence>MNTAQIIGAIVLVSVVALFFINQNESKTMSVSEKLNALTASVANVTELVKSQRAEIADLTTQIGDLTLQLATSQTDAATLQTQIDSLNALLNAPPPVN</sequence>
<dbReference type="Gene3D" id="1.10.287.1490">
    <property type="match status" value="1"/>
</dbReference>
<protein>
    <submittedName>
        <fullName evidence="2">Uncharacterized protein</fullName>
    </submittedName>
</protein>
<proteinExistence type="predicted"/>
<name>A0A6J5L7Y7_9CAUD</name>
<keyword evidence="1" id="KW-0812">Transmembrane</keyword>
<dbReference type="EMBL" id="LR796250">
    <property type="protein sequence ID" value="CAB4130768.1"/>
    <property type="molecule type" value="Genomic_DNA"/>
</dbReference>
<evidence type="ECO:0000256" key="1">
    <source>
        <dbReference type="SAM" id="Phobius"/>
    </source>
</evidence>
<accession>A0A6J5L7Y7</accession>
<reference evidence="2" key="1">
    <citation type="submission" date="2020-04" db="EMBL/GenBank/DDBJ databases">
        <authorList>
            <person name="Chiriac C."/>
            <person name="Salcher M."/>
            <person name="Ghai R."/>
            <person name="Kavagutti S V."/>
        </authorList>
    </citation>
    <scope>NUCLEOTIDE SEQUENCE</scope>
</reference>
<keyword evidence="1" id="KW-1133">Transmembrane helix</keyword>